<keyword evidence="4" id="KW-1185">Reference proteome</keyword>
<evidence type="ECO:0000256" key="2">
    <source>
        <dbReference type="ARBA" id="ARBA00023235"/>
    </source>
</evidence>
<dbReference type="EC" id="5.1.1.13" evidence="3"/>
<gene>
    <name evidence="3" type="ORF">FHR20_002108</name>
</gene>
<dbReference type="SUPFAM" id="SSF53681">
    <property type="entry name" value="Aspartate/glutamate racemase"/>
    <property type="match status" value="2"/>
</dbReference>
<accession>A0A7X5V0G2</accession>
<dbReference type="Proteomes" id="UP000564677">
    <property type="component" value="Unassembled WGS sequence"/>
</dbReference>
<proteinExistence type="inferred from homology"/>
<dbReference type="AlphaFoldDB" id="A0A7X5V0G2"/>
<dbReference type="GO" id="GO:0047689">
    <property type="term" value="F:aspartate racemase activity"/>
    <property type="evidence" value="ECO:0007669"/>
    <property type="project" value="UniProtKB-EC"/>
</dbReference>
<dbReference type="NCBIfam" id="TIGR00035">
    <property type="entry name" value="asp_race"/>
    <property type="match status" value="1"/>
</dbReference>
<dbReference type="InterPro" id="IPR004380">
    <property type="entry name" value="Asp_race"/>
</dbReference>
<dbReference type="RefSeq" id="WP_341786436.1">
    <property type="nucleotide sequence ID" value="NZ_JAASQV010000002.1"/>
</dbReference>
<dbReference type="PANTHER" id="PTHR21198:SF7">
    <property type="entry name" value="ASPARTATE-GLUTAMATE RACEMASE FAMILY"/>
    <property type="match status" value="1"/>
</dbReference>
<sequence>MMKTIGLLGGMSWESSAQYYALLNREARARLGHPHSARSVMLSVDFGEIERLQHAGAWDALAEQLAAEARAVEAAGADCLLLCTNTMHLVADRIAAAIGIPMLHIADPTGAAIRAAGIARIGLLGTAFTMEQPFYRERLERRFGLEVLLPGAEARAAVHRVIYDELVGGVIREESRALYRGVIAELAAAGAQGVILGCTEIGLLVGPGDSEVPLFDTTRLHALAALEFALG</sequence>
<evidence type="ECO:0000256" key="1">
    <source>
        <dbReference type="ARBA" id="ARBA00007847"/>
    </source>
</evidence>
<protein>
    <submittedName>
        <fullName evidence="3">Aspartate racemase</fullName>
        <ecNumber evidence="3">5.1.1.13</ecNumber>
    </submittedName>
</protein>
<keyword evidence="2 3" id="KW-0413">Isomerase</keyword>
<comment type="caution">
    <text evidence="3">The sequence shown here is derived from an EMBL/GenBank/DDBJ whole genome shotgun (WGS) entry which is preliminary data.</text>
</comment>
<dbReference type="Gene3D" id="3.40.50.1860">
    <property type="match status" value="2"/>
</dbReference>
<dbReference type="InterPro" id="IPR015942">
    <property type="entry name" value="Asp/Glu/hydantoin_racemase"/>
</dbReference>
<dbReference type="InterPro" id="IPR001920">
    <property type="entry name" value="Asp/Glu_race"/>
</dbReference>
<evidence type="ECO:0000313" key="3">
    <source>
        <dbReference type="EMBL" id="NIJ65146.1"/>
    </source>
</evidence>
<reference evidence="3 4" key="1">
    <citation type="submission" date="2020-03" db="EMBL/GenBank/DDBJ databases">
        <title>Genomic Encyclopedia of Type Strains, Phase IV (KMG-IV): sequencing the most valuable type-strain genomes for metagenomic binning, comparative biology and taxonomic classification.</title>
        <authorList>
            <person name="Goeker M."/>
        </authorList>
    </citation>
    <scope>NUCLEOTIDE SEQUENCE [LARGE SCALE GENOMIC DNA]</scope>
    <source>
        <strain evidence="3 4">DSM 4733</strain>
    </source>
</reference>
<dbReference type="PANTHER" id="PTHR21198">
    <property type="entry name" value="GLUTAMATE RACEMASE"/>
    <property type="match status" value="1"/>
</dbReference>
<dbReference type="EMBL" id="JAASQV010000002">
    <property type="protein sequence ID" value="NIJ65146.1"/>
    <property type="molecule type" value="Genomic_DNA"/>
</dbReference>
<evidence type="ECO:0000313" key="4">
    <source>
        <dbReference type="Proteomes" id="UP000564677"/>
    </source>
</evidence>
<name>A0A7X5V0G2_9SPHN</name>
<dbReference type="Pfam" id="PF01177">
    <property type="entry name" value="Asp_Glu_race"/>
    <property type="match status" value="1"/>
</dbReference>
<comment type="similarity">
    <text evidence="1">Belongs to the aspartate/glutamate racemases family.</text>
</comment>
<organism evidence="3 4">
    <name type="scientific">Sphingomonas leidyi</name>
    <dbReference type="NCBI Taxonomy" id="68569"/>
    <lineage>
        <taxon>Bacteria</taxon>
        <taxon>Pseudomonadati</taxon>
        <taxon>Pseudomonadota</taxon>
        <taxon>Alphaproteobacteria</taxon>
        <taxon>Sphingomonadales</taxon>
        <taxon>Sphingomonadaceae</taxon>
        <taxon>Sphingomonas</taxon>
    </lineage>
</organism>